<name>A0A926UTU9_9CYAN</name>
<evidence type="ECO:0000256" key="7">
    <source>
        <dbReference type="ARBA" id="ARBA00022989"/>
    </source>
</evidence>
<dbReference type="Pfam" id="PF02653">
    <property type="entry name" value="BPD_transp_2"/>
    <property type="match status" value="1"/>
</dbReference>
<dbReference type="GO" id="GO:0015190">
    <property type="term" value="F:L-leucine transmembrane transporter activity"/>
    <property type="evidence" value="ECO:0007669"/>
    <property type="project" value="TreeGrafter"/>
</dbReference>
<dbReference type="InterPro" id="IPR001851">
    <property type="entry name" value="ABC_transp_permease"/>
</dbReference>
<dbReference type="AlphaFoldDB" id="A0A926UTU9"/>
<feature type="transmembrane region" description="Helical" evidence="10">
    <location>
        <begin position="189"/>
        <end position="211"/>
    </location>
</feature>
<dbReference type="GO" id="GO:0015188">
    <property type="term" value="F:L-isoleucine transmembrane transporter activity"/>
    <property type="evidence" value="ECO:0007669"/>
    <property type="project" value="TreeGrafter"/>
</dbReference>
<keyword evidence="5 10" id="KW-0812">Transmembrane</keyword>
<dbReference type="InterPro" id="IPR052157">
    <property type="entry name" value="BCAA_transport_permease"/>
</dbReference>
<evidence type="ECO:0000256" key="6">
    <source>
        <dbReference type="ARBA" id="ARBA00022970"/>
    </source>
</evidence>
<keyword evidence="4" id="KW-0997">Cell inner membrane</keyword>
<evidence type="ECO:0000256" key="1">
    <source>
        <dbReference type="ARBA" id="ARBA00004651"/>
    </source>
</evidence>
<feature type="transmembrane region" description="Helical" evidence="10">
    <location>
        <begin position="61"/>
        <end position="84"/>
    </location>
</feature>
<feature type="transmembrane region" description="Helical" evidence="10">
    <location>
        <begin position="12"/>
        <end position="32"/>
    </location>
</feature>
<protein>
    <submittedName>
        <fullName evidence="11">Branched-chain amino acid ABC transporter permease</fullName>
    </submittedName>
</protein>
<evidence type="ECO:0000256" key="9">
    <source>
        <dbReference type="ARBA" id="ARBA00037998"/>
    </source>
</evidence>
<sequence length="298" mass="31806">MIEVLQSTIDGIAVGSIIALAAVGLTLTYGILRLSNFAHGDILTLGAYFAFFANTTFKINIWLAIAIGSLLSILVVLICEKILWQPLRAKRATTTTMMIVSIGLALVIRNAIVLIWGAKPQKYDLPTFPAINIYDVAITRNKIVVIIAAIAIIAALHYLLQNTKIGKAMRAVADNPELAKVSGINVNAVILWTWVIAGGMTAFGGSIYGLITNLRPNMGWFMILPIFAAVILGGIGNPYGAIAGAFIVGISQEVATTCPVALGELQKYCIGTDYKLGIGLVIMICVLLFKPQGLFKGT</sequence>
<dbReference type="GO" id="GO:0005886">
    <property type="term" value="C:plasma membrane"/>
    <property type="evidence" value="ECO:0007669"/>
    <property type="project" value="UniProtKB-SubCell"/>
</dbReference>
<comment type="similarity">
    <text evidence="9">Belongs to the binding-protein-dependent transport system permease family. LivHM subfamily.</text>
</comment>
<dbReference type="PANTHER" id="PTHR11795">
    <property type="entry name" value="BRANCHED-CHAIN AMINO ACID TRANSPORT SYSTEM PERMEASE PROTEIN LIVH"/>
    <property type="match status" value="1"/>
</dbReference>
<keyword evidence="3" id="KW-1003">Cell membrane</keyword>
<evidence type="ECO:0000256" key="5">
    <source>
        <dbReference type="ARBA" id="ARBA00022692"/>
    </source>
</evidence>
<feature type="transmembrane region" description="Helical" evidence="10">
    <location>
        <begin position="96"/>
        <end position="118"/>
    </location>
</feature>
<feature type="transmembrane region" description="Helical" evidence="10">
    <location>
        <begin position="143"/>
        <end position="160"/>
    </location>
</feature>
<evidence type="ECO:0000256" key="4">
    <source>
        <dbReference type="ARBA" id="ARBA00022519"/>
    </source>
</evidence>
<dbReference type="GO" id="GO:1903806">
    <property type="term" value="P:L-isoleucine import across plasma membrane"/>
    <property type="evidence" value="ECO:0007669"/>
    <property type="project" value="TreeGrafter"/>
</dbReference>
<keyword evidence="6" id="KW-0029">Amino-acid transport</keyword>
<keyword evidence="2" id="KW-0813">Transport</keyword>
<evidence type="ECO:0000313" key="12">
    <source>
        <dbReference type="Proteomes" id="UP000631421"/>
    </source>
</evidence>
<gene>
    <name evidence="11" type="ORF">H6F44_11445</name>
</gene>
<dbReference type="Proteomes" id="UP000631421">
    <property type="component" value="Unassembled WGS sequence"/>
</dbReference>
<proteinExistence type="inferred from homology"/>
<dbReference type="EMBL" id="JACJPY010000032">
    <property type="protein sequence ID" value="MBD2150728.1"/>
    <property type="molecule type" value="Genomic_DNA"/>
</dbReference>
<dbReference type="GO" id="GO:0015808">
    <property type="term" value="P:L-alanine transport"/>
    <property type="evidence" value="ECO:0007669"/>
    <property type="project" value="TreeGrafter"/>
</dbReference>
<keyword evidence="7 10" id="KW-1133">Transmembrane helix</keyword>
<dbReference type="GO" id="GO:0015192">
    <property type="term" value="F:L-phenylalanine transmembrane transporter activity"/>
    <property type="evidence" value="ECO:0007669"/>
    <property type="project" value="TreeGrafter"/>
</dbReference>
<dbReference type="RefSeq" id="WP_190351092.1">
    <property type="nucleotide sequence ID" value="NZ_JACJPY010000032.1"/>
</dbReference>
<evidence type="ECO:0000256" key="10">
    <source>
        <dbReference type="SAM" id="Phobius"/>
    </source>
</evidence>
<evidence type="ECO:0000256" key="2">
    <source>
        <dbReference type="ARBA" id="ARBA00022448"/>
    </source>
</evidence>
<accession>A0A926UTU9</accession>
<feature type="transmembrane region" description="Helical" evidence="10">
    <location>
        <begin position="274"/>
        <end position="289"/>
    </location>
</feature>
<comment type="subcellular location">
    <subcellularLocation>
        <location evidence="1">Cell membrane</location>
        <topology evidence="1">Multi-pass membrane protein</topology>
    </subcellularLocation>
</comment>
<keyword evidence="8 10" id="KW-0472">Membrane</keyword>
<reference evidence="11" key="1">
    <citation type="journal article" date="2015" name="ISME J.">
        <title>Draft Genome Sequence of Streptomyces incarnatus NRRL8089, which Produces the Nucleoside Antibiotic Sinefungin.</title>
        <authorList>
            <person name="Oshima K."/>
            <person name="Hattori M."/>
            <person name="Shimizu H."/>
            <person name="Fukuda K."/>
            <person name="Nemoto M."/>
            <person name="Inagaki K."/>
            <person name="Tamura T."/>
        </authorList>
    </citation>
    <scope>NUCLEOTIDE SEQUENCE</scope>
    <source>
        <strain evidence="11">FACHB-1277</strain>
    </source>
</reference>
<evidence type="ECO:0000313" key="11">
    <source>
        <dbReference type="EMBL" id="MBD2150728.1"/>
    </source>
</evidence>
<evidence type="ECO:0000256" key="8">
    <source>
        <dbReference type="ARBA" id="ARBA00023136"/>
    </source>
</evidence>
<organism evidence="11 12">
    <name type="scientific">Pseudanabaena cinerea FACHB-1277</name>
    <dbReference type="NCBI Taxonomy" id="2949581"/>
    <lineage>
        <taxon>Bacteria</taxon>
        <taxon>Bacillati</taxon>
        <taxon>Cyanobacteriota</taxon>
        <taxon>Cyanophyceae</taxon>
        <taxon>Pseudanabaenales</taxon>
        <taxon>Pseudanabaenaceae</taxon>
        <taxon>Pseudanabaena</taxon>
        <taxon>Pseudanabaena cinerea</taxon>
    </lineage>
</organism>
<dbReference type="GO" id="GO:0042941">
    <property type="term" value="P:D-alanine transmembrane transport"/>
    <property type="evidence" value="ECO:0007669"/>
    <property type="project" value="TreeGrafter"/>
</dbReference>
<reference evidence="11" key="2">
    <citation type="submission" date="2020-08" db="EMBL/GenBank/DDBJ databases">
        <authorList>
            <person name="Chen M."/>
            <person name="Teng W."/>
            <person name="Zhao L."/>
            <person name="Hu C."/>
            <person name="Zhou Y."/>
            <person name="Han B."/>
            <person name="Song L."/>
            <person name="Shu W."/>
        </authorList>
    </citation>
    <scope>NUCLEOTIDE SEQUENCE</scope>
    <source>
        <strain evidence="11">FACHB-1277</strain>
    </source>
</reference>
<dbReference type="PANTHER" id="PTHR11795:SF371">
    <property type="entry name" value="HIGH-AFFINITY BRANCHED-CHAIN AMINO ACID TRANSPORT SYSTEM PERMEASE PROTEIN LIVH"/>
    <property type="match status" value="1"/>
</dbReference>
<dbReference type="CDD" id="cd06582">
    <property type="entry name" value="TM_PBP1_LivH_like"/>
    <property type="match status" value="1"/>
</dbReference>
<comment type="caution">
    <text evidence="11">The sequence shown here is derived from an EMBL/GenBank/DDBJ whole genome shotgun (WGS) entry which is preliminary data.</text>
</comment>
<keyword evidence="12" id="KW-1185">Reference proteome</keyword>
<dbReference type="GO" id="GO:0005304">
    <property type="term" value="F:L-valine transmembrane transporter activity"/>
    <property type="evidence" value="ECO:0007669"/>
    <property type="project" value="TreeGrafter"/>
</dbReference>
<evidence type="ECO:0000256" key="3">
    <source>
        <dbReference type="ARBA" id="ARBA00022475"/>
    </source>
</evidence>